<comment type="caution">
    <text evidence="8">The sequence shown here is derived from an EMBL/GenBank/DDBJ whole genome shotgun (WGS) entry which is preliminary data.</text>
</comment>
<dbReference type="InterPro" id="IPR007182">
    <property type="entry name" value="MnhB"/>
</dbReference>
<feature type="transmembrane region" description="Helical" evidence="6">
    <location>
        <begin position="224"/>
        <end position="252"/>
    </location>
</feature>
<dbReference type="InterPro" id="IPR050622">
    <property type="entry name" value="CPA3_antiporter_subunitB"/>
</dbReference>
<evidence type="ECO:0000256" key="6">
    <source>
        <dbReference type="SAM" id="Phobius"/>
    </source>
</evidence>
<dbReference type="GO" id="GO:0005886">
    <property type="term" value="C:plasma membrane"/>
    <property type="evidence" value="ECO:0007669"/>
    <property type="project" value="UniProtKB-SubCell"/>
</dbReference>
<evidence type="ECO:0000256" key="3">
    <source>
        <dbReference type="ARBA" id="ARBA00022692"/>
    </source>
</evidence>
<dbReference type="Pfam" id="PF04039">
    <property type="entry name" value="MnhB"/>
    <property type="match status" value="1"/>
</dbReference>
<keyword evidence="2" id="KW-1003">Cell membrane</keyword>
<dbReference type="AlphaFoldDB" id="A0A7C2Z951"/>
<evidence type="ECO:0000256" key="1">
    <source>
        <dbReference type="ARBA" id="ARBA00004651"/>
    </source>
</evidence>
<proteinExistence type="predicted"/>
<evidence type="ECO:0000313" key="8">
    <source>
        <dbReference type="EMBL" id="HEW53261.1"/>
    </source>
</evidence>
<sequence length="268" mass="28928">MRSRDIAFALLILSILLILAVPTFLGALGSLPPENIRSLARSILGLTFNPYNKSLWTASPEAVAAIIWDYRGLDTLYETMVFYTAIIATLMLYREVLGSRDEVRGRGLSLIVKRGTAIALPAIVVVGLSTVLHGMLTPGGGFQGGAIMAVAPVVALIVFSRSIIEESRLTYAHLVALRSLALLGIVLVPLIPIIVTFGNAFIFQNQAKALYSFTYPSTVLDVPMGGLITFLNIFEGIAVFSAFTLAFTILLYSEKVSRKAVEGEDIGF</sequence>
<protein>
    <submittedName>
        <fullName evidence="8">Sodium:proton antiporter</fullName>
    </submittedName>
</protein>
<feature type="domain" description="Na+/H+ antiporter MnhB subunit-related protein" evidence="7">
    <location>
        <begin position="111"/>
        <end position="244"/>
    </location>
</feature>
<evidence type="ECO:0000259" key="7">
    <source>
        <dbReference type="Pfam" id="PF04039"/>
    </source>
</evidence>
<dbReference type="EMBL" id="DSGT01000009">
    <property type="protein sequence ID" value="HEW53261.1"/>
    <property type="molecule type" value="Genomic_DNA"/>
</dbReference>
<dbReference type="PANTHER" id="PTHR33932:SF4">
    <property type="entry name" value="NA(+)_H(+) ANTIPORTER SUBUNIT B"/>
    <property type="match status" value="1"/>
</dbReference>
<reference evidence="8" key="1">
    <citation type="journal article" date="2020" name="mSystems">
        <title>Genome- and Community-Level Interaction Insights into Carbon Utilization and Element Cycling Functions of Hydrothermarchaeota in Hydrothermal Sediment.</title>
        <authorList>
            <person name="Zhou Z."/>
            <person name="Liu Y."/>
            <person name="Xu W."/>
            <person name="Pan J."/>
            <person name="Luo Z.H."/>
            <person name="Li M."/>
        </authorList>
    </citation>
    <scope>NUCLEOTIDE SEQUENCE [LARGE SCALE GENOMIC DNA]</scope>
    <source>
        <strain evidence="8">SpSt-16</strain>
    </source>
</reference>
<keyword evidence="3 6" id="KW-0812">Transmembrane</keyword>
<dbReference type="PANTHER" id="PTHR33932">
    <property type="entry name" value="NA(+)/H(+) ANTIPORTER SUBUNIT B"/>
    <property type="match status" value="1"/>
</dbReference>
<name>A0A7C2Z951_9CREN</name>
<comment type="subcellular location">
    <subcellularLocation>
        <location evidence="1">Cell membrane</location>
        <topology evidence="1">Multi-pass membrane protein</topology>
    </subcellularLocation>
</comment>
<keyword evidence="5 6" id="KW-0472">Membrane</keyword>
<evidence type="ECO:0000256" key="2">
    <source>
        <dbReference type="ARBA" id="ARBA00022475"/>
    </source>
</evidence>
<feature type="transmembrane region" description="Helical" evidence="6">
    <location>
        <begin position="118"/>
        <end position="136"/>
    </location>
</feature>
<evidence type="ECO:0000256" key="4">
    <source>
        <dbReference type="ARBA" id="ARBA00022989"/>
    </source>
</evidence>
<organism evidence="8">
    <name type="scientific">Ignisphaera aggregans</name>
    <dbReference type="NCBI Taxonomy" id="334771"/>
    <lineage>
        <taxon>Archaea</taxon>
        <taxon>Thermoproteota</taxon>
        <taxon>Thermoprotei</taxon>
        <taxon>Desulfurococcales</taxon>
        <taxon>Desulfurococcaceae</taxon>
        <taxon>Ignisphaera</taxon>
    </lineage>
</organism>
<evidence type="ECO:0000256" key="5">
    <source>
        <dbReference type="ARBA" id="ARBA00023136"/>
    </source>
</evidence>
<feature type="transmembrane region" description="Helical" evidence="6">
    <location>
        <begin position="180"/>
        <end position="204"/>
    </location>
</feature>
<feature type="transmembrane region" description="Helical" evidence="6">
    <location>
        <begin position="80"/>
        <end position="97"/>
    </location>
</feature>
<keyword evidence="4 6" id="KW-1133">Transmembrane helix</keyword>
<accession>A0A7C2Z951</accession>
<feature type="transmembrane region" description="Helical" evidence="6">
    <location>
        <begin position="142"/>
        <end position="159"/>
    </location>
</feature>
<gene>
    <name evidence="8" type="ORF">ENO77_03750</name>
</gene>